<evidence type="ECO:0000313" key="3">
    <source>
        <dbReference type="Proteomes" id="UP000435910"/>
    </source>
</evidence>
<name>A0A8B5YA84_BACLI</name>
<dbReference type="EMBL" id="NILC01000026">
    <property type="protein sequence ID" value="TWL25402.1"/>
    <property type="molecule type" value="Genomic_DNA"/>
</dbReference>
<dbReference type="AlphaFoldDB" id="A0A8B5YA84"/>
<dbReference type="Proteomes" id="UP000435910">
    <property type="component" value="Unassembled WGS sequence"/>
</dbReference>
<feature type="domain" description="Knr4/Smi1-like" evidence="1">
    <location>
        <begin position="23"/>
        <end position="165"/>
    </location>
</feature>
<evidence type="ECO:0000259" key="1">
    <source>
        <dbReference type="SMART" id="SM00860"/>
    </source>
</evidence>
<reference evidence="2 3" key="1">
    <citation type="submission" date="2019-06" db="EMBL/GenBank/DDBJ databases">
        <title>Genome sequence analysis of &gt;100 Bacillus licheniformis strains suggests intrinsic resistance to this species.</title>
        <authorList>
            <person name="Wels M."/>
            <person name="Siezen R.J."/>
            <person name="Johansen E."/>
            <person name="Stuer-Lauridsen B."/>
            <person name="Bjerre K."/>
            <person name="Nielsen B.K.K."/>
        </authorList>
    </citation>
    <scope>NUCLEOTIDE SEQUENCE [LARGE SCALE GENOMIC DNA]</scope>
    <source>
        <strain evidence="2 3">BAC-16736</strain>
    </source>
</reference>
<accession>A0A8B5YA84</accession>
<dbReference type="Pfam" id="PF14568">
    <property type="entry name" value="SUKH_6"/>
    <property type="match status" value="1"/>
</dbReference>
<dbReference type="SUPFAM" id="SSF160631">
    <property type="entry name" value="SMI1/KNR4-like"/>
    <property type="match status" value="1"/>
</dbReference>
<proteinExistence type="predicted"/>
<organism evidence="2 3">
    <name type="scientific">Bacillus licheniformis</name>
    <dbReference type="NCBI Taxonomy" id="1402"/>
    <lineage>
        <taxon>Bacteria</taxon>
        <taxon>Bacillati</taxon>
        <taxon>Bacillota</taxon>
        <taxon>Bacilli</taxon>
        <taxon>Bacillales</taxon>
        <taxon>Bacillaceae</taxon>
        <taxon>Bacillus</taxon>
    </lineage>
</organism>
<protein>
    <recommendedName>
        <fullName evidence="1">Knr4/Smi1-like domain-containing protein</fullName>
    </recommendedName>
</protein>
<dbReference type="InterPro" id="IPR018958">
    <property type="entry name" value="Knr4/Smi1-like_dom"/>
</dbReference>
<dbReference type="Gene3D" id="3.40.1580.10">
    <property type="entry name" value="SMI1/KNR4-like"/>
    <property type="match status" value="1"/>
</dbReference>
<gene>
    <name evidence="2" type="ORF">CHCC16736_4285</name>
</gene>
<dbReference type="InterPro" id="IPR037883">
    <property type="entry name" value="Knr4/Smi1-like_sf"/>
</dbReference>
<evidence type="ECO:0000313" key="2">
    <source>
        <dbReference type="EMBL" id="TWL25402.1"/>
    </source>
</evidence>
<sequence length="191" mass="22176">MSFKRIEQKMKEFLINIDEDSNNNSNIEIEDLEQKLGKQLHSDYKKFLVKYGGCSLESRKTNDDVEFDVCYRPIEKDPWMGVNDETQLLESFYGFQTNIDNIMDIVDTYSDRFPKTIIAIAGSPGGNEICLDLDNGKVFFWDHELRNPEKDFYLIANSFEDFILSLEDELVEPCGDDGIVSIWLDDELLKD</sequence>
<dbReference type="RefSeq" id="WP_048349894.1">
    <property type="nucleotide sequence ID" value="NZ_CAMFKN010000002.1"/>
</dbReference>
<dbReference type="SMART" id="SM00860">
    <property type="entry name" value="SMI1_KNR4"/>
    <property type="match status" value="1"/>
</dbReference>
<comment type="caution">
    <text evidence="2">The sequence shown here is derived from an EMBL/GenBank/DDBJ whole genome shotgun (WGS) entry which is preliminary data.</text>
</comment>